<sequence>MAKLACFVATVLSVLPITLFASGGVRAGLGLLVLVVLVLFFLLTPLVVSIFFTGKVNKLRNYFSAIVIIYTTGFAQLVIVLLVKNDFLTNLYSSEFIPWAFAMLFWLIPIACCVIWLIWKKINGKA</sequence>
<accession>A0A853IDD7</accession>
<feature type="transmembrane region" description="Helical" evidence="1">
    <location>
        <begin position="96"/>
        <end position="119"/>
    </location>
</feature>
<keyword evidence="1" id="KW-1133">Transmembrane helix</keyword>
<evidence type="ECO:0000256" key="1">
    <source>
        <dbReference type="SAM" id="Phobius"/>
    </source>
</evidence>
<protein>
    <submittedName>
        <fullName evidence="2">Uncharacterized protein</fullName>
    </submittedName>
</protein>
<gene>
    <name evidence="2" type="ORF">H0A36_16030</name>
</gene>
<feature type="transmembrane region" description="Helical" evidence="1">
    <location>
        <begin position="65"/>
        <end position="84"/>
    </location>
</feature>
<proteinExistence type="predicted"/>
<dbReference type="EMBL" id="JACCKB010000026">
    <property type="protein sequence ID" value="NYZ67527.1"/>
    <property type="molecule type" value="Genomic_DNA"/>
</dbReference>
<comment type="caution">
    <text evidence="2">The sequence shown here is derived from an EMBL/GenBank/DDBJ whole genome shotgun (WGS) entry which is preliminary data.</text>
</comment>
<evidence type="ECO:0000313" key="2">
    <source>
        <dbReference type="EMBL" id="NYZ67527.1"/>
    </source>
</evidence>
<organism evidence="2 3">
    <name type="scientific">Spartinivicinus marinus</name>
    <dbReference type="NCBI Taxonomy" id="2994442"/>
    <lineage>
        <taxon>Bacteria</taxon>
        <taxon>Pseudomonadati</taxon>
        <taxon>Pseudomonadota</taxon>
        <taxon>Gammaproteobacteria</taxon>
        <taxon>Oceanospirillales</taxon>
        <taxon>Zooshikellaceae</taxon>
        <taxon>Spartinivicinus</taxon>
    </lineage>
</organism>
<keyword evidence="1" id="KW-0472">Membrane</keyword>
<evidence type="ECO:0000313" key="3">
    <source>
        <dbReference type="Proteomes" id="UP000569732"/>
    </source>
</evidence>
<dbReference type="AlphaFoldDB" id="A0A853IDD7"/>
<reference evidence="2 3" key="1">
    <citation type="submission" date="2020-07" db="EMBL/GenBank/DDBJ databases">
        <title>Endozoicomonas sp. nov., isolated from sediment.</title>
        <authorList>
            <person name="Gu T."/>
        </authorList>
    </citation>
    <scope>NUCLEOTIDE SEQUENCE [LARGE SCALE GENOMIC DNA]</scope>
    <source>
        <strain evidence="2 3">SM1973</strain>
    </source>
</reference>
<keyword evidence="3" id="KW-1185">Reference proteome</keyword>
<dbReference type="RefSeq" id="WP_180569548.1">
    <property type="nucleotide sequence ID" value="NZ_JACCKB010000026.1"/>
</dbReference>
<keyword evidence="1" id="KW-0812">Transmembrane</keyword>
<feature type="transmembrane region" description="Helical" evidence="1">
    <location>
        <begin position="31"/>
        <end position="53"/>
    </location>
</feature>
<dbReference type="Proteomes" id="UP000569732">
    <property type="component" value="Unassembled WGS sequence"/>
</dbReference>
<name>A0A853IDD7_9GAMM</name>